<evidence type="ECO:0000256" key="2">
    <source>
        <dbReference type="ARBA" id="ARBA00022723"/>
    </source>
</evidence>
<organism evidence="7 8">
    <name type="scientific">Thermothielavioides terrestris</name>
    <dbReference type="NCBI Taxonomy" id="2587410"/>
    <lineage>
        <taxon>Eukaryota</taxon>
        <taxon>Fungi</taxon>
        <taxon>Dikarya</taxon>
        <taxon>Ascomycota</taxon>
        <taxon>Pezizomycotina</taxon>
        <taxon>Sordariomycetes</taxon>
        <taxon>Sordariomycetidae</taxon>
        <taxon>Sordariales</taxon>
        <taxon>Chaetomiaceae</taxon>
        <taxon>Thermothielavioides</taxon>
    </lineage>
</organism>
<evidence type="ECO:0000256" key="1">
    <source>
        <dbReference type="ARBA" id="ARBA00005495"/>
    </source>
</evidence>
<dbReference type="Proteomes" id="UP000289323">
    <property type="component" value="Unassembled WGS sequence"/>
</dbReference>
<evidence type="ECO:0000256" key="5">
    <source>
        <dbReference type="SAM" id="MobiDB-lite"/>
    </source>
</evidence>
<dbReference type="PANTHER" id="PTHR33337">
    <property type="entry name" value="GFA DOMAIN-CONTAINING PROTEIN"/>
    <property type="match status" value="1"/>
</dbReference>
<keyword evidence="3" id="KW-0862">Zinc</keyword>
<feature type="compositionally biased region" description="Basic and acidic residues" evidence="5">
    <location>
        <begin position="25"/>
        <end position="35"/>
    </location>
</feature>
<dbReference type="InterPro" id="IPR011057">
    <property type="entry name" value="Mss4-like_sf"/>
</dbReference>
<name>A0A446BT69_9PEZI</name>
<reference evidence="7 8" key="1">
    <citation type="submission" date="2018-04" db="EMBL/GenBank/DDBJ databases">
        <authorList>
            <person name="Huttner S."/>
            <person name="Dainat J."/>
        </authorList>
    </citation>
    <scope>NUCLEOTIDE SEQUENCE [LARGE SCALE GENOMIC DNA]</scope>
</reference>
<comment type="similarity">
    <text evidence="1">Belongs to the Gfa family.</text>
</comment>
<dbReference type="SUPFAM" id="SSF51316">
    <property type="entry name" value="Mss4-like"/>
    <property type="match status" value="1"/>
</dbReference>
<keyword evidence="4" id="KW-0456">Lyase</keyword>
<dbReference type="PROSITE" id="PS51891">
    <property type="entry name" value="CENP_V_GFA"/>
    <property type="match status" value="1"/>
</dbReference>
<keyword evidence="2" id="KW-0479">Metal-binding</keyword>
<feature type="compositionally biased region" description="Basic and acidic residues" evidence="5">
    <location>
        <begin position="1"/>
        <end position="18"/>
    </location>
</feature>
<protein>
    <submittedName>
        <fullName evidence="7">60c1425d-bdc1-40ac-adea-75e325dab453</fullName>
    </submittedName>
</protein>
<feature type="domain" description="CENP-V/GFA" evidence="6">
    <location>
        <begin position="51"/>
        <end position="159"/>
    </location>
</feature>
<feature type="region of interest" description="Disordered" evidence="5">
    <location>
        <begin position="1"/>
        <end position="35"/>
    </location>
</feature>
<evidence type="ECO:0000313" key="8">
    <source>
        <dbReference type="Proteomes" id="UP000289323"/>
    </source>
</evidence>
<gene>
    <name evidence="7" type="ORF">TT172_LOCUS8097</name>
</gene>
<dbReference type="InterPro" id="IPR006913">
    <property type="entry name" value="CENP-V/GFA"/>
</dbReference>
<proteinExistence type="inferred from homology"/>
<evidence type="ECO:0000313" key="7">
    <source>
        <dbReference type="EMBL" id="SPQ25678.1"/>
    </source>
</evidence>
<evidence type="ECO:0000256" key="4">
    <source>
        <dbReference type="ARBA" id="ARBA00023239"/>
    </source>
</evidence>
<dbReference type="AlphaFoldDB" id="A0A446BT69"/>
<evidence type="ECO:0000256" key="3">
    <source>
        <dbReference type="ARBA" id="ARBA00022833"/>
    </source>
</evidence>
<sequence length="210" mass="24018">MTEDKGGNKRSDGNEPHQHQAGSTTHREEDQWKYRPPYRIHEPGDQFEVKWRGKCHCGAVQYELSREKPLASKYCHCTTCQRMHGWAAIFHKTDVNFTRGHHDLGWYDPTARSTTHHLPCKVQCAYCRTPVMDEGRNMILLFPTLIEGINTPAGRAAFQPQCHMFYPQRVVDIRDGLPKFKGLSDQSPLVDEETGEEIPGSGPKEEEEGK</sequence>
<dbReference type="GO" id="GO:0016846">
    <property type="term" value="F:carbon-sulfur lyase activity"/>
    <property type="evidence" value="ECO:0007669"/>
    <property type="project" value="InterPro"/>
</dbReference>
<feature type="region of interest" description="Disordered" evidence="5">
    <location>
        <begin position="180"/>
        <end position="210"/>
    </location>
</feature>
<dbReference type="GO" id="GO:0046872">
    <property type="term" value="F:metal ion binding"/>
    <property type="evidence" value="ECO:0007669"/>
    <property type="project" value="UniProtKB-KW"/>
</dbReference>
<dbReference type="Gene3D" id="3.90.1590.10">
    <property type="entry name" value="glutathione-dependent formaldehyde- activating enzyme (gfa)"/>
    <property type="match status" value="1"/>
</dbReference>
<accession>A0A446BT69</accession>
<evidence type="ECO:0000259" key="6">
    <source>
        <dbReference type="PROSITE" id="PS51891"/>
    </source>
</evidence>
<dbReference type="Pfam" id="PF04828">
    <property type="entry name" value="GFA"/>
    <property type="match status" value="1"/>
</dbReference>
<dbReference type="PANTHER" id="PTHR33337:SF40">
    <property type="entry name" value="CENP-V_GFA DOMAIN-CONTAINING PROTEIN-RELATED"/>
    <property type="match status" value="1"/>
</dbReference>
<dbReference type="EMBL" id="OUUZ01000015">
    <property type="protein sequence ID" value="SPQ25678.1"/>
    <property type="molecule type" value="Genomic_DNA"/>
</dbReference>